<evidence type="ECO:0000259" key="2">
    <source>
        <dbReference type="PROSITE" id="PS50157"/>
    </source>
</evidence>
<dbReference type="Proteomes" id="UP000035682">
    <property type="component" value="Unplaced"/>
</dbReference>
<name>A0A090L2Y2_STRRB</name>
<reference evidence="5" key="2">
    <citation type="submission" date="2020-12" db="UniProtKB">
        <authorList>
            <consortium name="WormBaseParasite"/>
        </authorList>
    </citation>
    <scope>IDENTIFICATION</scope>
</reference>
<accession>A0A090L2Y2</accession>
<sequence>MLSANNIIRCKMGRKHAVIENSPLSAFSHTFTVHQECMNLTDFKHMLLNVFSNKNKISDTVKYICPMPNCDKLFLIKEELQFHMDCCHKSVDENDLLCTEVPDMLENEEEILPTFEMIHKKKAKKFTRLQEVAIQVYGELDMERRCILSKKKFVPFESGCLNIFKDKENYTLKESSNKKYSQNTSPKRKINDTISSDLLLAFQKRKSKCPKLIDINKTKKSDILSMSSILEKNEYLNDMIKYQYLVDQKLPYIINFTDLTFKNCTLPGLYSKDKYSTSTVKLLKSNGIKQDILTKQNIKEHEIIELRKSLKNQDDLNKLFGINVKLSRTRYCDQVFKIASNFILKLSSSPEKIFNPNDNFRIII</sequence>
<keyword evidence="1" id="KW-0863">Zinc-finger</keyword>
<dbReference type="AlphaFoldDB" id="A0A090L2Y2"/>
<protein>
    <submittedName>
        <fullName evidence="3 5">Zinc finger, C2H2 domain-containing protein</fullName>
    </submittedName>
</protein>
<evidence type="ECO:0000313" key="5">
    <source>
        <dbReference type="WBParaSite" id="SRAE_1000241600.1"/>
    </source>
</evidence>
<dbReference type="WormBase" id="SRAE_1000241600">
    <property type="protein sequence ID" value="SRP01383"/>
    <property type="gene ID" value="WBGene00259031"/>
</dbReference>
<gene>
    <name evidence="3 5 6" type="ORF">SRAE_1000241600</name>
</gene>
<evidence type="ECO:0000256" key="1">
    <source>
        <dbReference type="PROSITE-ProRule" id="PRU00042"/>
    </source>
</evidence>
<dbReference type="RefSeq" id="XP_024503362.1">
    <property type="nucleotide sequence ID" value="XM_024649490.1"/>
</dbReference>
<keyword evidence="1" id="KW-0862">Zinc</keyword>
<evidence type="ECO:0000313" key="3">
    <source>
        <dbReference type="EMBL" id="CEF64161.1"/>
    </source>
</evidence>
<dbReference type="PROSITE" id="PS00028">
    <property type="entry name" value="ZINC_FINGER_C2H2_1"/>
    <property type="match status" value="1"/>
</dbReference>
<dbReference type="CTD" id="36376526"/>
<dbReference type="InterPro" id="IPR013087">
    <property type="entry name" value="Znf_C2H2_type"/>
</dbReference>
<dbReference type="PROSITE" id="PS50157">
    <property type="entry name" value="ZINC_FINGER_C2H2_2"/>
    <property type="match status" value="1"/>
</dbReference>
<reference evidence="3 4" key="1">
    <citation type="submission" date="2014-09" db="EMBL/GenBank/DDBJ databases">
        <authorList>
            <person name="Martin A.A."/>
        </authorList>
    </citation>
    <scope>NUCLEOTIDE SEQUENCE</scope>
    <source>
        <strain evidence="4">ED321</strain>
        <strain evidence="3">ED321 Heterogonic</strain>
    </source>
</reference>
<dbReference type="EMBL" id="LN609528">
    <property type="protein sequence ID" value="CEF64161.1"/>
    <property type="molecule type" value="Genomic_DNA"/>
</dbReference>
<keyword evidence="4" id="KW-1185">Reference proteome</keyword>
<dbReference type="WBParaSite" id="SRAE_1000241600.1">
    <property type="protein sequence ID" value="SRAE_1000241600.1"/>
    <property type="gene ID" value="WBGene00259031"/>
</dbReference>
<feature type="domain" description="C2H2-type" evidence="2">
    <location>
        <begin position="63"/>
        <end position="93"/>
    </location>
</feature>
<dbReference type="GO" id="GO:0008270">
    <property type="term" value="F:zinc ion binding"/>
    <property type="evidence" value="ECO:0007669"/>
    <property type="project" value="UniProtKB-KW"/>
</dbReference>
<organism evidence="3">
    <name type="scientific">Strongyloides ratti</name>
    <name type="common">Parasitic roundworm</name>
    <dbReference type="NCBI Taxonomy" id="34506"/>
    <lineage>
        <taxon>Eukaryota</taxon>
        <taxon>Metazoa</taxon>
        <taxon>Ecdysozoa</taxon>
        <taxon>Nematoda</taxon>
        <taxon>Chromadorea</taxon>
        <taxon>Rhabditida</taxon>
        <taxon>Tylenchina</taxon>
        <taxon>Panagrolaimomorpha</taxon>
        <taxon>Strongyloidoidea</taxon>
        <taxon>Strongyloididae</taxon>
        <taxon>Strongyloides</taxon>
    </lineage>
</organism>
<dbReference type="GeneID" id="36376526"/>
<proteinExistence type="predicted"/>
<evidence type="ECO:0000313" key="6">
    <source>
        <dbReference type="WormBase" id="SRAE_1000241600"/>
    </source>
</evidence>
<keyword evidence="1" id="KW-0479">Metal-binding</keyword>
<evidence type="ECO:0000313" key="4">
    <source>
        <dbReference type="Proteomes" id="UP000035682"/>
    </source>
</evidence>